<name>A0A2P2JJ15_RHIMU</name>
<reference evidence="1" key="1">
    <citation type="submission" date="2018-02" db="EMBL/GenBank/DDBJ databases">
        <title>Rhizophora mucronata_Transcriptome.</title>
        <authorList>
            <person name="Meera S.P."/>
            <person name="Sreeshan A."/>
            <person name="Augustine A."/>
        </authorList>
    </citation>
    <scope>NUCLEOTIDE SEQUENCE</scope>
    <source>
        <tissue evidence="1">Leaf</tissue>
    </source>
</reference>
<proteinExistence type="predicted"/>
<protein>
    <submittedName>
        <fullName evidence="1">Uncharacterized protein</fullName>
    </submittedName>
</protein>
<evidence type="ECO:0000313" key="1">
    <source>
        <dbReference type="EMBL" id="MBW93438.1"/>
    </source>
</evidence>
<sequence length="46" mass="5155">MSALFFFSAPTPQKTKTIYSKPGKSRHGCTWEEPCDVILKSSSPHK</sequence>
<organism evidence="1">
    <name type="scientific">Rhizophora mucronata</name>
    <name type="common">Asiatic mangrove</name>
    <dbReference type="NCBI Taxonomy" id="61149"/>
    <lineage>
        <taxon>Eukaryota</taxon>
        <taxon>Viridiplantae</taxon>
        <taxon>Streptophyta</taxon>
        <taxon>Embryophyta</taxon>
        <taxon>Tracheophyta</taxon>
        <taxon>Spermatophyta</taxon>
        <taxon>Magnoliopsida</taxon>
        <taxon>eudicotyledons</taxon>
        <taxon>Gunneridae</taxon>
        <taxon>Pentapetalae</taxon>
        <taxon>rosids</taxon>
        <taxon>fabids</taxon>
        <taxon>Malpighiales</taxon>
        <taxon>Rhizophoraceae</taxon>
        <taxon>Rhizophora</taxon>
    </lineage>
</organism>
<accession>A0A2P2JJ15</accession>
<dbReference type="EMBL" id="GGEC01012955">
    <property type="protein sequence ID" value="MBW93438.1"/>
    <property type="molecule type" value="Transcribed_RNA"/>
</dbReference>
<dbReference type="AlphaFoldDB" id="A0A2P2JJ15"/>